<dbReference type="RefSeq" id="WP_223814914.1">
    <property type="nucleotide sequence ID" value="NZ_JACNYL010000002.1"/>
</dbReference>
<reference evidence="1 2" key="1">
    <citation type="submission" date="2020-08" db="EMBL/GenBank/DDBJ databases">
        <title>Sphingobacterium sp. DN00404 isolated from aquaculture water.</title>
        <authorList>
            <person name="Zhang M."/>
        </authorList>
    </citation>
    <scope>NUCLEOTIDE SEQUENCE [LARGE SCALE GENOMIC DNA]</scope>
    <source>
        <strain evidence="1 2">KCTC 42746</strain>
    </source>
</reference>
<gene>
    <name evidence="1" type="ORF">H8B21_08200</name>
</gene>
<sequence length="73" mass="8653">MTFSNTKNEDFKQEFGDGRSAIQNLKITNSKWRLRDGVLYLNFDYSDYSGQHTMENTYIIVRKEQELILKIAK</sequence>
<organism evidence="1 2">
    <name type="scientific">Sphingobacterium chuzhouense</name>
    <dbReference type="NCBI Taxonomy" id="1742264"/>
    <lineage>
        <taxon>Bacteria</taxon>
        <taxon>Pseudomonadati</taxon>
        <taxon>Bacteroidota</taxon>
        <taxon>Sphingobacteriia</taxon>
        <taxon>Sphingobacteriales</taxon>
        <taxon>Sphingobacteriaceae</taxon>
        <taxon>Sphingobacterium</taxon>
    </lineage>
</organism>
<comment type="caution">
    <text evidence="1">The sequence shown here is derived from an EMBL/GenBank/DDBJ whole genome shotgun (WGS) entry which is preliminary data.</text>
</comment>
<accession>A0ABR7XTD3</accession>
<keyword evidence="2" id="KW-1185">Reference proteome</keyword>
<evidence type="ECO:0000313" key="1">
    <source>
        <dbReference type="EMBL" id="MBD1421547.1"/>
    </source>
</evidence>
<protein>
    <submittedName>
        <fullName evidence="1">Uncharacterized protein</fullName>
    </submittedName>
</protein>
<proteinExistence type="predicted"/>
<dbReference type="EMBL" id="JACNYL010000002">
    <property type="protein sequence ID" value="MBD1421547.1"/>
    <property type="molecule type" value="Genomic_DNA"/>
</dbReference>
<evidence type="ECO:0000313" key="2">
    <source>
        <dbReference type="Proteomes" id="UP000651112"/>
    </source>
</evidence>
<name>A0ABR7XTD3_9SPHI</name>
<dbReference type="Proteomes" id="UP000651112">
    <property type="component" value="Unassembled WGS sequence"/>
</dbReference>